<dbReference type="Pfam" id="PF02661">
    <property type="entry name" value="Fic"/>
    <property type="match status" value="1"/>
</dbReference>
<organism evidence="2">
    <name type="scientific">freshwater metagenome</name>
    <dbReference type="NCBI Taxonomy" id="449393"/>
    <lineage>
        <taxon>unclassified sequences</taxon>
        <taxon>metagenomes</taxon>
        <taxon>ecological metagenomes</taxon>
    </lineage>
</organism>
<dbReference type="Gene3D" id="1.10.3290.10">
    <property type="entry name" value="Fido-like domain"/>
    <property type="match status" value="1"/>
</dbReference>
<dbReference type="InterPro" id="IPR003812">
    <property type="entry name" value="Fido"/>
</dbReference>
<feature type="domain" description="Fido" evidence="1">
    <location>
        <begin position="139"/>
        <end position="286"/>
    </location>
</feature>
<evidence type="ECO:0000259" key="1">
    <source>
        <dbReference type="PROSITE" id="PS51459"/>
    </source>
</evidence>
<dbReference type="PANTHER" id="PTHR13504:SF38">
    <property type="entry name" value="FIDO DOMAIN-CONTAINING PROTEIN"/>
    <property type="match status" value="1"/>
</dbReference>
<dbReference type="InterPro" id="IPR036597">
    <property type="entry name" value="Fido-like_dom_sf"/>
</dbReference>
<dbReference type="SUPFAM" id="SSF140931">
    <property type="entry name" value="Fic-like"/>
    <property type="match status" value="1"/>
</dbReference>
<evidence type="ECO:0000313" key="2">
    <source>
        <dbReference type="EMBL" id="CAB4977912.1"/>
    </source>
</evidence>
<dbReference type="PANTHER" id="PTHR13504">
    <property type="entry name" value="FIDO DOMAIN-CONTAINING PROTEIN DDB_G0283145"/>
    <property type="match status" value="1"/>
</dbReference>
<protein>
    <submittedName>
        <fullName evidence="2">Unannotated protein</fullName>
    </submittedName>
</protein>
<accession>A0A6J7MEY5</accession>
<proteinExistence type="predicted"/>
<dbReference type="AlphaFoldDB" id="A0A6J7MEY5"/>
<reference evidence="2" key="1">
    <citation type="submission" date="2020-05" db="EMBL/GenBank/DDBJ databases">
        <authorList>
            <person name="Chiriac C."/>
            <person name="Salcher M."/>
            <person name="Ghai R."/>
            <person name="Kavagutti S V."/>
        </authorList>
    </citation>
    <scope>NUCLEOTIDE SEQUENCE</scope>
</reference>
<dbReference type="InterPro" id="IPR040198">
    <property type="entry name" value="Fido_containing"/>
</dbReference>
<dbReference type="EMBL" id="CAFBON010000022">
    <property type="protein sequence ID" value="CAB4977912.1"/>
    <property type="molecule type" value="Genomic_DNA"/>
</dbReference>
<dbReference type="PROSITE" id="PS51459">
    <property type="entry name" value="FIDO"/>
    <property type="match status" value="1"/>
</dbReference>
<gene>
    <name evidence="2" type="ORF">UFOPK3954_00353</name>
</gene>
<sequence>MVSERFSWPALSYEQLPWTSRGDVPMSRQAQRRARGEYLAAVVPPIATTAVSLPPEILAEAEDAATEVARFDAEAGGEISPFAAVLLRSESAASSRIENLTASARAIAEAELGFGSRNANMIVANQQAMTAAVALANRIDSGAILQMHQALLASAQPDIAGKWREEQVWIGGTTVSPHGALFVPPHHRHIRAAIDDLLAFVSRTDIPTLAHAALAHAQFETIHPFADGNGRTGRALVHAQLRNARLTRHVTVPVSSGLLANVEAYFEALTDYRNGNPGPIVQRFSEAAFLATANGRRLVADLRTIRSTWETRIRARRDSAAWRVADLLLRQPVVNARFAANELNVAPNNVYRLFEPLLRAEVIVEFSNKRRDQLWRAPEVLAVLDAFAQRASRRRRPTT</sequence>
<name>A0A6J7MEY5_9ZZZZ</name>